<dbReference type="AlphaFoldDB" id="A0A4R4XH06"/>
<evidence type="ECO:0000313" key="3">
    <source>
        <dbReference type="Proteomes" id="UP000295172"/>
    </source>
</evidence>
<comment type="caution">
    <text evidence="2">The sequence shown here is derived from an EMBL/GenBank/DDBJ whole genome shotgun (WGS) entry which is preliminary data.</text>
</comment>
<dbReference type="Gene3D" id="3.40.630.30">
    <property type="match status" value="1"/>
</dbReference>
<dbReference type="Pfam" id="PF13508">
    <property type="entry name" value="Acetyltransf_7"/>
    <property type="match status" value="1"/>
</dbReference>
<evidence type="ECO:0000259" key="1">
    <source>
        <dbReference type="Pfam" id="PF13508"/>
    </source>
</evidence>
<reference evidence="2 3" key="1">
    <citation type="submission" date="2019-02" db="EMBL/GenBank/DDBJ databases">
        <title>Draft genome sequences of novel Actinobacteria.</title>
        <authorList>
            <person name="Sahin N."/>
            <person name="Ay H."/>
            <person name="Saygin H."/>
        </authorList>
    </citation>
    <scope>NUCLEOTIDE SEQUENCE [LARGE SCALE GENOMIC DNA]</scope>
    <source>
        <strain evidence="2 3">16K104</strain>
    </source>
</reference>
<name>A0A4R4XH06_9ACTN</name>
<proteinExistence type="predicted"/>
<protein>
    <submittedName>
        <fullName evidence="2">N-acetyltransferase</fullName>
    </submittedName>
</protein>
<dbReference type="Proteomes" id="UP000295172">
    <property type="component" value="Unassembled WGS sequence"/>
</dbReference>
<gene>
    <name evidence="2" type="ORF">E1218_01980</name>
</gene>
<dbReference type="OrthoDB" id="3371202at2"/>
<dbReference type="InterPro" id="IPR000182">
    <property type="entry name" value="GNAT_dom"/>
</dbReference>
<dbReference type="SUPFAM" id="SSF55729">
    <property type="entry name" value="Acyl-CoA N-acyltransferases (Nat)"/>
    <property type="match status" value="1"/>
</dbReference>
<dbReference type="InterPro" id="IPR016181">
    <property type="entry name" value="Acyl_CoA_acyltransferase"/>
</dbReference>
<evidence type="ECO:0000313" key="2">
    <source>
        <dbReference type="EMBL" id="TDD30085.1"/>
    </source>
</evidence>
<keyword evidence="2" id="KW-0808">Transferase</keyword>
<organism evidence="2 3">
    <name type="scientific">Kribbella turkmenica</name>
    <dbReference type="NCBI Taxonomy" id="2530375"/>
    <lineage>
        <taxon>Bacteria</taxon>
        <taxon>Bacillati</taxon>
        <taxon>Actinomycetota</taxon>
        <taxon>Actinomycetes</taxon>
        <taxon>Propionibacteriales</taxon>
        <taxon>Kribbellaceae</taxon>
        <taxon>Kribbella</taxon>
    </lineage>
</organism>
<keyword evidence="3" id="KW-1185">Reference proteome</keyword>
<accession>A0A4R4XH06</accession>
<dbReference type="EMBL" id="SMKR01000005">
    <property type="protein sequence ID" value="TDD30085.1"/>
    <property type="molecule type" value="Genomic_DNA"/>
</dbReference>
<dbReference type="GO" id="GO:0016747">
    <property type="term" value="F:acyltransferase activity, transferring groups other than amino-acyl groups"/>
    <property type="evidence" value="ECO:0007669"/>
    <property type="project" value="InterPro"/>
</dbReference>
<feature type="domain" description="N-acetyltransferase" evidence="1">
    <location>
        <begin position="143"/>
        <end position="197"/>
    </location>
</feature>
<sequence>MRRHPTRLRQAVGVQSGNDLRLACGQKIAPANGSHGIGSAGADLSGRCAGDRGRADRGDVEVFTAPPWEHRAPEETRVAFRRRLEGDARRDGFRALVERSADGAIAGFVTGWTTPAPFRTDRAYGKVLERLGAQQVEELLVGAFEIDELGVRLSARGTGLGRRLLSAAVGEQPRAWLLTWNQAHDTIAFYRRVGWREPPVRGPETDIVVFLAPDQVTG</sequence>